<dbReference type="PANTHER" id="PTHR42789:SF1">
    <property type="entry name" value="D-ISOMER SPECIFIC 2-HYDROXYACID DEHYDROGENASE FAMILY PROTEIN (AFU_ORTHOLOGUE AFUA_6G10090)"/>
    <property type="match status" value="1"/>
</dbReference>
<keyword evidence="3 5" id="KW-0560">Oxidoreductase</keyword>
<gene>
    <name evidence="8" type="ORF">L0P79_18940</name>
</gene>
<keyword evidence="9" id="KW-1185">Reference proteome</keyword>
<dbReference type="PROSITE" id="PS00065">
    <property type="entry name" value="D_2_HYDROXYACID_DH_1"/>
    <property type="match status" value="1"/>
</dbReference>
<dbReference type="Pfam" id="PF00389">
    <property type="entry name" value="2-Hacid_dh"/>
    <property type="match status" value="1"/>
</dbReference>
<dbReference type="Gene3D" id="3.40.50.720">
    <property type="entry name" value="NAD(P)-binding Rossmann-like Domain"/>
    <property type="match status" value="2"/>
</dbReference>
<dbReference type="InterPro" id="IPR029753">
    <property type="entry name" value="D-isomer_DH_CS"/>
</dbReference>
<evidence type="ECO:0000256" key="4">
    <source>
        <dbReference type="ARBA" id="ARBA00023027"/>
    </source>
</evidence>
<keyword evidence="2" id="KW-0028">Amino-acid biosynthesis</keyword>
<evidence type="ECO:0000256" key="3">
    <source>
        <dbReference type="ARBA" id="ARBA00023002"/>
    </source>
</evidence>
<evidence type="ECO:0000256" key="2">
    <source>
        <dbReference type="ARBA" id="ARBA00022605"/>
    </source>
</evidence>
<dbReference type="EMBL" id="JAKNJB010000061">
    <property type="protein sequence ID" value="MCG4529111.1"/>
    <property type="molecule type" value="Genomic_DNA"/>
</dbReference>
<protein>
    <submittedName>
        <fullName evidence="8">Hydroxyacid dehydrogenase</fullName>
    </submittedName>
</protein>
<dbReference type="SUPFAM" id="SSF52283">
    <property type="entry name" value="Formate/glycerate dehydrogenase catalytic domain-like"/>
    <property type="match status" value="1"/>
</dbReference>
<feature type="domain" description="D-isomer specific 2-hydroxyacid dehydrogenase catalytic" evidence="6">
    <location>
        <begin position="8"/>
        <end position="309"/>
    </location>
</feature>
<name>A0ABS9ME71_9FIRM</name>
<accession>A0ABS9ME71</accession>
<sequence>MKVYNPKPLAPVAEQMLKDAGVEIVGSSGPTKEDLIKDVADVDVIVVWLSPNHIDKEVIDAAKKLKLISRFGVGMEIVDVKYAQSKGIMVCNTPFSNINSVAEHAMYLIMACARNSRIVDTKMHSGEFNSIKKISAVELEGSTLGIIGLGNIGKLVAKKASGFDMNIIAWDPFVKEHPGVEMITDLNELLERSDFVTLHTPETPQTIGLIGAEQFKKMKKSAFIINAARGSAIKQNELVEALKAGEIAGAGLDVYASEPLTSDEPLLAMDNVICTPHYAGFTTGAVVKTGIDVAESILSVKDGETPKYLLK</sequence>
<dbReference type="PANTHER" id="PTHR42789">
    <property type="entry name" value="D-ISOMER SPECIFIC 2-HYDROXYACID DEHYDROGENASE FAMILY PROTEIN (AFU_ORTHOLOGUE AFUA_6G10090)"/>
    <property type="match status" value="1"/>
</dbReference>
<organism evidence="8 9">
    <name type="scientific">Intestinimonas massiliensis</name>
    <name type="common">ex Afouda et al. 2020</name>
    <dbReference type="NCBI Taxonomy" id="1673721"/>
    <lineage>
        <taxon>Bacteria</taxon>
        <taxon>Bacillati</taxon>
        <taxon>Bacillota</taxon>
        <taxon>Clostridia</taxon>
        <taxon>Eubacteriales</taxon>
        <taxon>Intestinimonas</taxon>
    </lineage>
</organism>
<evidence type="ECO:0000313" key="8">
    <source>
        <dbReference type="EMBL" id="MCG4529111.1"/>
    </source>
</evidence>
<dbReference type="CDD" id="cd12173">
    <property type="entry name" value="PGDH_4"/>
    <property type="match status" value="1"/>
</dbReference>
<dbReference type="InterPro" id="IPR029752">
    <property type="entry name" value="D-isomer_DH_CS1"/>
</dbReference>
<evidence type="ECO:0000256" key="1">
    <source>
        <dbReference type="ARBA" id="ARBA00005854"/>
    </source>
</evidence>
<dbReference type="PROSITE" id="PS00670">
    <property type="entry name" value="D_2_HYDROXYACID_DH_2"/>
    <property type="match status" value="1"/>
</dbReference>
<evidence type="ECO:0000256" key="5">
    <source>
        <dbReference type="RuleBase" id="RU003719"/>
    </source>
</evidence>
<evidence type="ECO:0000313" key="9">
    <source>
        <dbReference type="Proteomes" id="UP001200313"/>
    </source>
</evidence>
<dbReference type="InterPro" id="IPR006140">
    <property type="entry name" value="D-isomer_DH_NAD-bd"/>
</dbReference>
<comment type="caution">
    <text evidence="8">The sequence shown here is derived from an EMBL/GenBank/DDBJ whole genome shotgun (WGS) entry which is preliminary data.</text>
</comment>
<dbReference type="Pfam" id="PF02826">
    <property type="entry name" value="2-Hacid_dh_C"/>
    <property type="match status" value="1"/>
</dbReference>
<dbReference type="SUPFAM" id="SSF51735">
    <property type="entry name" value="NAD(P)-binding Rossmann-fold domains"/>
    <property type="match status" value="1"/>
</dbReference>
<evidence type="ECO:0000259" key="7">
    <source>
        <dbReference type="Pfam" id="PF02826"/>
    </source>
</evidence>
<dbReference type="RefSeq" id="WP_238075336.1">
    <property type="nucleotide sequence ID" value="NZ_JAKNJB010000061.1"/>
</dbReference>
<comment type="similarity">
    <text evidence="1 5">Belongs to the D-isomer specific 2-hydroxyacid dehydrogenase family.</text>
</comment>
<dbReference type="InterPro" id="IPR050857">
    <property type="entry name" value="D-2-hydroxyacid_DH"/>
</dbReference>
<dbReference type="InterPro" id="IPR036291">
    <property type="entry name" value="NAD(P)-bd_dom_sf"/>
</dbReference>
<keyword evidence="4" id="KW-0520">NAD</keyword>
<reference evidence="8 9" key="1">
    <citation type="submission" date="2022-01" db="EMBL/GenBank/DDBJ databases">
        <title>Collection of gut derived symbiotic bacterial strains cultured from healthy donors.</title>
        <authorList>
            <person name="Lin H."/>
            <person name="Kohout C."/>
            <person name="Waligurski E."/>
            <person name="Pamer E.G."/>
        </authorList>
    </citation>
    <scope>NUCLEOTIDE SEQUENCE [LARGE SCALE GENOMIC DNA]</scope>
    <source>
        <strain evidence="8 9">DFI.3.7</strain>
    </source>
</reference>
<feature type="domain" description="D-isomer specific 2-hydroxyacid dehydrogenase NAD-binding" evidence="7">
    <location>
        <begin position="107"/>
        <end position="279"/>
    </location>
</feature>
<dbReference type="InterPro" id="IPR006139">
    <property type="entry name" value="D-isomer_2_OHA_DH_cat_dom"/>
</dbReference>
<dbReference type="Proteomes" id="UP001200313">
    <property type="component" value="Unassembled WGS sequence"/>
</dbReference>
<evidence type="ECO:0000259" key="6">
    <source>
        <dbReference type="Pfam" id="PF00389"/>
    </source>
</evidence>
<proteinExistence type="inferred from homology"/>